<gene>
    <name evidence="2" type="ORF">PPRIM_AZ9-3.1.T1340088</name>
</gene>
<dbReference type="OMA" id="NEEMSIY"/>
<organism evidence="2 3">
    <name type="scientific">Paramecium primaurelia</name>
    <dbReference type="NCBI Taxonomy" id="5886"/>
    <lineage>
        <taxon>Eukaryota</taxon>
        <taxon>Sar</taxon>
        <taxon>Alveolata</taxon>
        <taxon>Ciliophora</taxon>
        <taxon>Intramacronucleata</taxon>
        <taxon>Oligohymenophorea</taxon>
        <taxon>Peniculida</taxon>
        <taxon>Parameciidae</taxon>
        <taxon>Paramecium</taxon>
    </lineage>
</organism>
<keyword evidence="3" id="KW-1185">Reference proteome</keyword>
<proteinExistence type="predicted"/>
<keyword evidence="1" id="KW-0175">Coiled coil</keyword>
<feature type="coiled-coil region" evidence="1">
    <location>
        <begin position="146"/>
        <end position="173"/>
    </location>
</feature>
<evidence type="ECO:0000256" key="1">
    <source>
        <dbReference type="SAM" id="Coils"/>
    </source>
</evidence>
<evidence type="ECO:0000313" key="2">
    <source>
        <dbReference type="EMBL" id="CAD8107643.1"/>
    </source>
</evidence>
<comment type="caution">
    <text evidence="2">The sequence shown here is derived from an EMBL/GenBank/DDBJ whole genome shotgun (WGS) entry which is preliminary data.</text>
</comment>
<feature type="coiled-coil region" evidence="1">
    <location>
        <begin position="62"/>
        <end position="122"/>
    </location>
</feature>
<dbReference type="AlphaFoldDB" id="A0A8S1PYT3"/>
<dbReference type="Proteomes" id="UP000688137">
    <property type="component" value="Unassembled WGS sequence"/>
</dbReference>
<sequence>MNQYMRIKPVFATFYPDQCRNHSKENRISSGYAQSRMEDKSQSVDKFKNQVILLQNQQNDLNEHMQMQISKLMERMNNAEQHIARIYESGWMDAINIVQEDMHKLQLQLQSVQQMIIVEEEKSQQFYIEQINQMKYTVLDQINSMDQEINVKIEDLRIKLDEYNQEFKFKLVETNDIDKYQRFNEEMSIYLKNNNNNNNNQNLTLSPKYKSRSQKLSLPQINELDDSQQLQSFQFLQSQSLQYQLDNEGHLLLNGEYIYDSVGNKQQLSNDQIKYINLIPK</sequence>
<protein>
    <submittedName>
        <fullName evidence="2">Uncharacterized protein</fullName>
    </submittedName>
</protein>
<evidence type="ECO:0000313" key="3">
    <source>
        <dbReference type="Proteomes" id="UP000688137"/>
    </source>
</evidence>
<name>A0A8S1PYT3_PARPR</name>
<dbReference type="EMBL" id="CAJJDM010000137">
    <property type="protein sequence ID" value="CAD8107643.1"/>
    <property type="molecule type" value="Genomic_DNA"/>
</dbReference>
<accession>A0A8S1PYT3</accession>
<reference evidence="2" key="1">
    <citation type="submission" date="2021-01" db="EMBL/GenBank/DDBJ databases">
        <authorList>
            <consortium name="Genoscope - CEA"/>
            <person name="William W."/>
        </authorList>
    </citation>
    <scope>NUCLEOTIDE SEQUENCE</scope>
</reference>